<accession>A0A5B0S7K1</accession>
<dbReference type="PROSITE" id="PS00760">
    <property type="entry name" value="SPASE_I_2"/>
    <property type="match status" value="1"/>
</dbReference>
<evidence type="ECO:0000256" key="2">
    <source>
        <dbReference type="ARBA" id="ARBA00022792"/>
    </source>
</evidence>
<dbReference type="EMBL" id="VDEP01000070">
    <property type="protein sequence ID" value="KAA1133838.1"/>
    <property type="molecule type" value="Genomic_DNA"/>
</dbReference>
<feature type="domain" description="Peptidase S26" evidence="9">
    <location>
        <begin position="101"/>
        <end position="252"/>
    </location>
</feature>
<comment type="caution">
    <text evidence="10">The sequence shown here is derived from an EMBL/GenBank/DDBJ whole genome shotgun (WGS) entry which is preliminary data.</text>
</comment>
<dbReference type="Proteomes" id="UP000325313">
    <property type="component" value="Unassembled WGS sequence"/>
</dbReference>
<name>A0A5B0S7K1_PUCGR</name>
<keyword evidence="8" id="KW-0645">Protease</keyword>
<feature type="active site" evidence="7">
    <location>
        <position position="104"/>
    </location>
</feature>
<feature type="transmembrane region" description="Helical" evidence="8">
    <location>
        <begin position="279"/>
        <end position="300"/>
    </location>
</feature>
<dbReference type="Pfam" id="PF10502">
    <property type="entry name" value="Peptidase_S26"/>
    <property type="match status" value="1"/>
</dbReference>
<dbReference type="PRINTS" id="PR00727">
    <property type="entry name" value="LEADERPTASE"/>
</dbReference>
<dbReference type="GO" id="GO:0006627">
    <property type="term" value="P:protein processing involved in protein targeting to mitochondrion"/>
    <property type="evidence" value="ECO:0007669"/>
    <property type="project" value="TreeGrafter"/>
</dbReference>
<keyword evidence="4 8" id="KW-0496">Mitochondrion</keyword>
<dbReference type="InterPro" id="IPR000223">
    <property type="entry name" value="Pept_S26A_signal_pept_1"/>
</dbReference>
<dbReference type="InterPro" id="IPR019757">
    <property type="entry name" value="Pept_S26A_signal_pept_1_Lys-AS"/>
</dbReference>
<dbReference type="InterPro" id="IPR019533">
    <property type="entry name" value="Peptidase_S26"/>
</dbReference>
<dbReference type="PANTHER" id="PTHR12383">
    <property type="entry name" value="PROTEASE FAMILY S26 MITOCHONDRIAL INNER MEMBRANE PROTEASE-RELATED"/>
    <property type="match status" value="1"/>
</dbReference>
<dbReference type="AlphaFoldDB" id="A0A5B0S7K1"/>
<dbReference type="PANTHER" id="PTHR12383:SF16">
    <property type="entry name" value="MITOCHONDRIAL INNER MEMBRANE PROTEASE SUBUNIT 1"/>
    <property type="match status" value="1"/>
</dbReference>
<dbReference type="Gene3D" id="2.10.109.10">
    <property type="entry name" value="Umud Fragment, subunit A"/>
    <property type="match status" value="1"/>
</dbReference>
<evidence type="ECO:0000256" key="8">
    <source>
        <dbReference type="RuleBase" id="RU362041"/>
    </source>
</evidence>
<evidence type="ECO:0000256" key="5">
    <source>
        <dbReference type="ARBA" id="ARBA00023136"/>
    </source>
</evidence>
<dbReference type="GO" id="GO:0004252">
    <property type="term" value="F:serine-type endopeptidase activity"/>
    <property type="evidence" value="ECO:0007669"/>
    <property type="project" value="InterPro"/>
</dbReference>
<keyword evidence="8" id="KW-0812">Transmembrane</keyword>
<evidence type="ECO:0000256" key="1">
    <source>
        <dbReference type="ARBA" id="ARBA00004273"/>
    </source>
</evidence>
<evidence type="ECO:0000256" key="6">
    <source>
        <dbReference type="ARBA" id="ARBA00038445"/>
    </source>
</evidence>
<gene>
    <name evidence="10" type="ORF">PGTUg99_024040</name>
</gene>
<dbReference type="GO" id="GO:0042720">
    <property type="term" value="C:mitochondrial inner membrane peptidase complex"/>
    <property type="evidence" value="ECO:0007669"/>
    <property type="project" value="TreeGrafter"/>
</dbReference>
<evidence type="ECO:0000313" key="10">
    <source>
        <dbReference type="EMBL" id="KAA1133838.1"/>
    </source>
</evidence>
<feature type="active site" evidence="7">
    <location>
        <position position="172"/>
    </location>
</feature>
<dbReference type="CDD" id="cd06530">
    <property type="entry name" value="S26_SPase_I"/>
    <property type="match status" value="1"/>
</dbReference>
<feature type="transmembrane region" description="Helical" evidence="8">
    <location>
        <begin position="249"/>
        <end position="273"/>
    </location>
</feature>
<sequence>MQPLQSPPPSRRAALGQLKQTQQLSRFWPTKGNSTREANNVYHRQRICKPSGFHWPFGASGEQMNSASTFKTTLHLVKRAVQVTAGVSLFKDKVGDLRWCEGGSMLPTLNVTGDLLLQIPLSSVLNYSLRGDRARTAKKTAEAEPTTSRLNLNRGDLVNFVSPSNPSVLACKRIIGLPGDQILVDDLPHHFNQITADSILHPELDYQYSHKSLLTIPQGHLWLQGDNYAVSIDSRTYGPVPIGLVSGKIVARVSISFCTLFLPFFSAFLLFFLPFLTRVNALVSFGIWMVLLKIFATINLF</sequence>
<evidence type="ECO:0000256" key="7">
    <source>
        <dbReference type="PIRSR" id="PIRSR600223-1"/>
    </source>
</evidence>
<comment type="subcellular location">
    <subcellularLocation>
        <location evidence="1 8">Mitochondrion inner membrane</location>
    </subcellularLocation>
</comment>
<keyword evidence="8" id="KW-1133">Transmembrane helix</keyword>
<proteinExistence type="inferred from homology"/>
<evidence type="ECO:0000256" key="3">
    <source>
        <dbReference type="ARBA" id="ARBA00022801"/>
    </source>
</evidence>
<dbReference type="InterPro" id="IPR052064">
    <property type="entry name" value="Mito_IMP1_subunit"/>
</dbReference>
<protein>
    <recommendedName>
        <fullName evidence="8">Mitochondrial inner membrane protease subunit</fullName>
        <ecNumber evidence="8">3.4.21.-</ecNumber>
    </recommendedName>
</protein>
<evidence type="ECO:0000259" key="9">
    <source>
        <dbReference type="Pfam" id="PF10502"/>
    </source>
</evidence>
<keyword evidence="3 8" id="KW-0378">Hydrolase</keyword>
<comment type="caution">
    <text evidence="8">Lacks conserved residue(s) required for the propagation of feature annotation.</text>
</comment>
<evidence type="ECO:0000313" key="11">
    <source>
        <dbReference type="Proteomes" id="UP000325313"/>
    </source>
</evidence>
<organism evidence="10 11">
    <name type="scientific">Puccinia graminis f. sp. tritici</name>
    <dbReference type="NCBI Taxonomy" id="56615"/>
    <lineage>
        <taxon>Eukaryota</taxon>
        <taxon>Fungi</taxon>
        <taxon>Dikarya</taxon>
        <taxon>Basidiomycota</taxon>
        <taxon>Pucciniomycotina</taxon>
        <taxon>Pucciniomycetes</taxon>
        <taxon>Pucciniales</taxon>
        <taxon>Pucciniaceae</taxon>
        <taxon>Puccinia</taxon>
    </lineage>
</organism>
<dbReference type="NCBIfam" id="TIGR02227">
    <property type="entry name" value="sigpep_I_bact"/>
    <property type="match status" value="1"/>
</dbReference>
<comment type="similarity">
    <text evidence="6">Belongs to the peptidase S26 family. IMP1 subfamily.</text>
</comment>
<keyword evidence="2 8" id="KW-0999">Mitochondrion inner membrane</keyword>
<evidence type="ECO:0000256" key="4">
    <source>
        <dbReference type="ARBA" id="ARBA00023128"/>
    </source>
</evidence>
<dbReference type="GO" id="GO:0006465">
    <property type="term" value="P:signal peptide processing"/>
    <property type="evidence" value="ECO:0007669"/>
    <property type="project" value="InterPro"/>
</dbReference>
<reference evidence="10 11" key="1">
    <citation type="submission" date="2019-05" db="EMBL/GenBank/DDBJ databases">
        <title>Emergence of the Ug99 lineage of the wheat stem rust pathogen through somatic hybridization.</title>
        <authorList>
            <person name="Li F."/>
            <person name="Upadhyaya N.M."/>
            <person name="Sperschneider J."/>
            <person name="Matny O."/>
            <person name="Nguyen-Phuc H."/>
            <person name="Mago R."/>
            <person name="Raley C."/>
            <person name="Miller M.E."/>
            <person name="Silverstein K.A.T."/>
            <person name="Henningsen E."/>
            <person name="Hirsch C.D."/>
            <person name="Visser B."/>
            <person name="Pretorius Z.A."/>
            <person name="Steffenson B.J."/>
            <person name="Schwessinger B."/>
            <person name="Dodds P.N."/>
            <person name="Figueroa M."/>
        </authorList>
    </citation>
    <scope>NUCLEOTIDE SEQUENCE [LARGE SCALE GENOMIC DNA]</scope>
    <source>
        <strain evidence="10 11">Ug99</strain>
    </source>
</reference>
<keyword evidence="5 8" id="KW-0472">Membrane</keyword>
<dbReference type="SUPFAM" id="SSF51306">
    <property type="entry name" value="LexA/Signal peptidase"/>
    <property type="match status" value="1"/>
</dbReference>
<dbReference type="InterPro" id="IPR036286">
    <property type="entry name" value="LexA/Signal_pep-like_sf"/>
</dbReference>
<dbReference type="EC" id="3.4.21.-" evidence="8"/>